<protein>
    <submittedName>
        <fullName evidence="2">Uncharacterized protein</fullName>
    </submittedName>
</protein>
<comment type="caution">
    <text evidence="2">The sequence shown here is derived from an EMBL/GenBank/DDBJ whole genome shotgun (WGS) entry which is preliminary data.</text>
</comment>
<feature type="compositionally biased region" description="Low complexity" evidence="1">
    <location>
        <begin position="113"/>
        <end position="125"/>
    </location>
</feature>
<name>A0A9D2PVJ5_9MICO</name>
<dbReference type="Proteomes" id="UP000823854">
    <property type="component" value="Unassembled WGS sequence"/>
</dbReference>
<feature type="region of interest" description="Disordered" evidence="1">
    <location>
        <begin position="112"/>
        <end position="133"/>
    </location>
</feature>
<evidence type="ECO:0000256" key="1">
    <source>
        <dbReference type="SAM" id="MobiDB-lite"/>
    </source>
</evidence>
<sequence>MGDIGRRAGVLAAVVLTSAALTGCGLLGGGGRGEPGWVHDEDARRYYRPGVLLQSAELVDEHFPALGEPARVSLAEGRFTDPDERIPLPAPDDYWWQAVLELAPEDARELVTASASAGASDAGGAPDSGGGTLEPVDEAEVLALLVPSLEEELAACEGGWVSVLPALARGDGGDITVAGDLIEIAALCEDSGILVTSAVDM</sequence>
<proteinExistence type="predicted"/>
<gene>
    <name evidence="2" type="ORF">H9932_00350</name>
</gene>
<accession>A0A9D2PVJ5</accession>
<dbReference type="AlphaFoldDB" id="A0A9D2PVJ5"/>
<organism evidence="2 3">
    <name type="scientific">Candidatus Brachybacterium intestinipullorum</name>
    <dbReference type="NCBI Taxonomy" id="2838512"/>
    <lineage>
        <taxon>Bacteria</taxon>
        <taxon>Bacillati</taxon>
        <taxon>Actinomycetota</taxon>
        <taxon>Actinomycetes</taxon>
        <taxon>Micrococcales</taxon>
        <taxon>Dermabacteraceae</taxon>
        <taxon>Brachybacterium</taxon>
    </lineage>
</organism>
<reference evidence="2" key="2">
    <citation type="submission" date="2021-04" db="EMBL/GenBank/DDBJ databases">
        <authorList>
            <person name="Gilroy R."/>
        </authorList>
    </citation>
    <scope>NUCLEOTIDE SEQUENCE</scope>
    <source>
        <strain evidence="2">CHK130-7132</strain>
    </source>
</reference>
<dbReference type="PROSITE" id="PS51257">
    <property type="entry name" value="PROKAR_LIPOPROTEIN"/>
    <property type="match status" value="1"/>
</dbReference>
<evidence type="ECO:0000313" key="3">
    <source>
        <dbReference type="Proteomes" id="UP000823854"/>
    </source>
</evidence>
<reference evidence="2" key="1">
    <citation type="journal article" date="2021" name="PeerJ">
        <title>Extensive microbial diversity within the chicken gut microbiome revealed by metagenomics and culture.</title>
        <authorList>
            <person name="Gilroy R."/>
            <person name="Ravi A."/>
            <person name="Getino M."/>
            <person name="Pursley I."/>
            <person name="Horton D.L."/>
            <person name="Alikhan N.F."/>
            <person name="Baker D."/>
            <person name="Gharbi K."/>
            <person name="Hall N."/>
            <person name="Watson M."/>
            <person name="Adriaenssens E.M."/>
            <person name="Foster-Nyarko E."/>
            <person name="Jarju S."/>
            <person name="Secka A."/>
            <person name="Antonio M."/>
            <person name="Oren A."/>
            <person name="Chaudhuri R.R."/>
            <person name="La Ragione R."/>
            <person name="Hildebrand F."/>
            <person name="Pallen M.J."/>
        </authorList>
    </citation>
    <scope>NUCLEOTIDE SEQUENCE</scope>
    <source>
        <strain evidence="2">CHK130-7132</strain>
    </source>
</reference>
<dbReference type="EMBL" id="DWWC01000006">
    <property type="protein sequence ID" value="HJC68118.1"/>
    <property type="molecule type" value="Genomic_DNA"/>
</dbReference>
<evidence type="ECO:0000313" key="2">
    <source>
        <dbReference type="EMBL" id="HJC68118.1"/>
    </source>
</evidence>